<dbReference type="Proteomes" id="UP000000383">
    <property type="component" value="Chromosome"/>
</dbReference>
<evidence type="ECO:0000256" key="3">
    <source>
        <dbReference type="ARBA" id="ARBA00023163"/>
    </source>
</evidence>
<organism evidence="6 7">
    <name type="scientific">Methylotenera versatilis (strain 301)</name>
    <dbReference type="NCBI Taxonomy" id="666681"/>
    <lineage>
        <taxon>Bacteria</taxon>
        <taxon>Pseudomonadati</taxon>
        <taxon>Pseudomonadota</taxon>
        <taxon>Betaproteobacteria</taxon>
        <taxon>Nitrosomonadales</taxon>
        <taxon>Methylophilaceae</taxon>
        <taxon>Methylotenera</taxon>
    </lineage>
</organism>
<dbReference type="HOGENOM" id="CLU_069356_40_3_4"/>
<dbReference type="STRING" id="666681.M301_2732"/>
<evidence type="ECO:0000313" key="7">
    <source>
        <dbReference type="Proteomes" id="UP000000383"/>
    </source>
</evidence>
<dbReference type="PROSITE" id="PS50977">
    <property type="entry name" value="HTH_TETR_2"/>
    <property type="match status" value="1"/>
</dbReference>
<dbReference type="SUPFAM" id="SSF46689">
    <property type="entry name" value="Homeodomain-like"/>
    <property type="match status" value="1"/>
</dbReference>
<dbReference type="KEGG" id="meh:M301_2732"/>
<evidence type="ECO:0000313" key="6">
    <source>
        <dbReference type="EMBL" id="ADI31086.1"/>
    </source>
</evidence>
<dbReference type="PANTHER" id="PTHR30055:SF234">
    <property type="entry name" value="HTH-TYPE TRANSCRIPTIONAL REGULATOR BETI"/>
    <property type="match status" value="1"/>
</dbReference>
<evidence type="ECO:0000256" key="2">
    <source>
        <dbReference type="ARBA" id="ARBA00023125"/>
    </source>
</evidence>
<dbReference type="PANTHER" id="PTHR30055">
    <property type="entry name" value="HTH-TYPE TRANSCRIPTIONAL REGULATOR RUTR"/>
    <property type="match status" value="1"/>
</dbReference>
<keyword evidence="7" id="KW-1185">Reference proteome</keyword>
<protein>
    <submittedName>
        <fullName evidence="6">Transcriptional regulator, TetR family</fullName>
    </submittedName>
</protein>
<dbReference type="EMBL" id="CP002056">
    <property type="protein sequence ID" value="ADI31086.1"/>
    <property type="molecule type" value="Genomic_DNA"/>
</dbReference>
<dbReference type="Pfam" id="PF00440">
    <property type="entry name" value="TetR_N"/>
    <property type="match status" value="1"/>
</dbReference>
<dbReference type="eggNOG" id="COG1309">
    <property type="taxonomic scope" value="Bacteria"/>
</dbReference>
<dbReference type="InterPro" id="IPR050109">
    <property type="entry name" value="HTH-type_TetR-like_transc_reg"/>
</dbReference>
<gene>
    <name evidence="6" type="ordered locus">M301_2732</name>
</gene>
<dbReference type="GO" id="GO:0000976">
    <property type="term" value="F:transcription cis-regulatory region binding"/>
    <property type="evidence" value="ECO:0007669"/>
    <property type="project" value="TreeGrafter"/>
</dbReference>
<keyword evidence="3" id="KW-0804">Transcription</keyword>
<accession>D7DP55</accession>
<dbReference type="InterPro" id="IPR009057">
    <property type="entry name" value="Homeodomain-like_sf"/>
</dbReference>
<dbReference type="RefSeq" id="WP_013149391.1">
    <property type="nucleotide sequence ID" value="NC_014207.1"/>
</dbReference>
<dbReference type="InterPro" id="IPR036271">
    <property type="entry name" value="Tet_transcr_reg_TetR-rel_C_sf"/>
</dbReference>
<proteinExistence type="predicted"/>
<dbReference type="PRINTS" id="PR00455">
    <property type="entry name" value="HTHTETR"/>
</dbReference>
<dbReference type="InterPro" id="IPR001647">
    <property type="entry name" value="HTH_TetR"/>
</dbReference>
<evidence type="ECO:0000259" key="5">
    <source>
        <dbReference type="PROSITE" id="PS50977"/>
    </source>
</evidence>
<keyword evidence="2 4" id="KW-0238">DNA-binding</keyword>
<dbReference type="InterPro" id="IPR025996">
    <property type="entry name" value="MT1864/Rv1816-like_C"/>
</dbReference>
<dbReference type="SUPFAM" id="SSF48498">
    <property type="entry name" value="Tetracyclin repressor-like, C-terminal domain"/>
    <property type="match status" value="1"/>
</dbReference>
<dbReference type="Pfam" id="PF13305">
    <property type="entry name" value="TetR_C_33"/>
    <property type="match status" value="1"/>
</dbReference>
<evidence type="ECO:0000256" key="4">
    <source>
        <dbReference type="PROSITE-ProRule" id="PRU00335"/>
    </source>
</evidence>
<dbReference type="OrthoDB" id="63332at2"/>
<reference evidence="6 7" key="2">
    <citation type="journal article" date="2011" name="J. Bacteriol.">
        <title>Genomes of three methylotrophs from a single niche uncover genetic and metabolic divergence of Methylophilaceae.</title>
        <authorList>
            <person name="Lapidus A."/>
            <person name="Clum A."/>
            <person name="Labutti K."/>
            <person name="Kaluzhnaya M.G."/>
            <person name="Lim S."/>
            <person name="Beck D.A."/>
            <person name="Glavina Del Rio T."/>
            <person name="Nolan M."/>
            <person name="Mavromatis K."/>
            <person name="Huntemann M."/>
            <person name="Lucas S."/>
            <person name="Lidstrom M.E."/>
            <person name="Ivanova N."/>
            <person name="Chistoserdova L."/>
        </authorList>
    </citation>
    <scope>NUCLEOTIDE SEQUENCE [LARGE SCALE GENOMIC DNA]</scope>
    <source>
        <strain evidence="6 7">301</strain>
    </source>
</reference>
<name>D7DP55_METV0</name>
<keyword evidence="1" id="KW-0805">Transcription regulation</keyword>
<feature type="DNA-binding region" description="H-T-H motif" evidence="4">
    <location>
        <begin position="35"/>
        <end position="54"/>
    </location>
</feature>
<sequence length="210" mass="23790">MPPKPKTEAERQQLRTLIIDAARELFVARGVEAVTMREIAKRIGYSATSIYLHFADKEAVLRAILDVDMLALATSLNTILEIEDPVERMQALGYGYAEFALSFPNHYRLMFMAERIPCDPEKSSLQKNNAEQDAYFLLKTVVNDVYLAGRFKAELQDVDLIAQIIWAGVHGVCSLEINMACDKWVNWADISARLQLMQTVLIRGLLREPT</sequence>
<dbReference type="Gene3D" id="1.10.357.10">
    <property type="entry name" value="Tetracycline Repressor, domain 2"/>
    <property type="match status" value="1"/>
</dbReference>
<feature type="domain" description="HTH tetR-type" evidence="5">
    <location>
        <begin position="12"/>
        <end position="72"/>
    </location>
</feature>
<reference evidence="7" key="1">
    <citation type="submission" date="2010-05" db="EMBL/GenBank/DDBJ databases">
        <title>Complete sequence of Methylotenera sp. 301.</title>
        <authorList>
            <person name="Lucas S."/>
            <person name="Copeland A."/>
            <person name="Lapidus A."/>
            <person name="Cheng J.-F."/>
            <person name="Bruce D."/>
            <person name="Goodwin L."/>
            <person name="Pitluck S."/>
            <person name="Clum A."/>
            <person name="Land M."/>
            <person name="Hauser L."/>
            <person name="Kyrpides N."/>
            <person name="Ivanova N."/>
            <person name="Chistoservova L."/>
            <person name="Kalyuzhnaya M."/>
            <person name="Woyke T."/>
        </authorList>
    </citation>
    <scope>NUCLEOTIDE SEQUENCE [LARGE SCALE GENOMIC DNA]</scope>
    <source>
        <strain evidence="7">301</strain>
    </source>
</reference>
<dbReference type="GO" id="GO:0003700">
    <property type="term" value="F:DNA-binding transcription factor activity"/>
    <property type="evidence" value="ECO:0007669"/>
    <property type="project" value="TreeGrafter"/>
</dbReference>
<evidence type="ECO:0000256" key="1">
    <source>
        <dbReference type="ARBA" id="ARBA00023015"/>
    </source>
</evidence>
<dbReference type="AlphaFoldDB" id="D7DP55"/>